<keyword evidence="1" id="KW-1133">Transmembrane helix</keyword>
<dbReference type="RefSeq" id="WP_290282727.1">
    <property type="nucleotide sequence ID" value="NZ_JAUFQI010000001.1"/>
</dbReference>
<keyword evidence="1" id="KW-0812">Transmembrane</keyword>
<keyword evidence="3" id="KW-1185">Reference proteome</keyword>
<sequence>MFKKQQFGFTLIELIIVIVILSILAAVALPRFISFEEQAEDSVLENSLGAIRAAARIGESAAYSKGFSGTGDFTVNGKNIYFVNSFPVARPSNLNNRNASTFFGIEHLLEISGDIKVSYNDTSPLVGRSEAYNDVLILHFKGKCVTYQPPQTQGGLPNYSNTVGQYDAINNQCI</sequence>
<dbReference type="Proteomes" id="UP001595710">
    <property type="component" value="Unassembled WGS sequence"/>
</dbReference>
<dbReference type="EMBL" id="JBHRYN010000008">
    <property type="protein sequence ID" value="MFC3701270.1"/>
    <property type="molecule type" value="Genomic_DNA"/>
</dbReference>
<comment type="caution">
    <text evidence="2">The sequence shown here is derived from an EMBL/GenBank/DDBJ whole genome shotgun (WGS) entry which is preliminary data.</text>
</comment>
<dbReference type="Gene3D" id="3.30.700.10">
    <property type="entry name" value="Glycoprotein, Type 4 Pilin"/>
    <property type="match status" value="1"/>
</dbReference>
<proteinExistence type="predicted"/>
<evidence type="ECO:0000313" key="3">
    <source>
        <dbReference type="Proteomes" id="UP001595710"/>
    </source>
</evidence>
<name>A0ABV7WS14_9GAMM</name>
<gene>
    <name evidence="2" type="ORF">ACFOND_06405</name>
</gene>
<dbReference type="NCBIfam" id="TIGR02532">
    <property type="entry name" value="IV_pilin_GFxxxE"/>
    <property type="match status" value="1"/>
</dbReference>
<protein>
    <submittedName>
        <fullName evidence="2">Prepilin-type N-terminal cleavage/methylation domain-containing protein</fullName>
    </submittedName>
</protein>
<dbReference type="InterPro" id="IPR012902">
    <property type="entry name" value="N_methyl_site"/>
</dbReference>
<organism evidence="2 3">
    <name type="scientific">Reinekea marina</name>
    <dbReference type="NCBI Taxonomy" id="1310421"/>
    <lineage>
        <taxon>Bacteria</taxon>
        <taxon>Pseudomonadati</taxon>
        <taxon>Pseudomonadota</taxon>
        <taxon>Gammaproteobacteria</taxon>
        <taxon>Oceanospirillales</taxon>
        <taxon>Saccharospirillaceae</taxon>
        <taxon>Reinekea</taxon>
    </lineage>
</organism>
<keyword evidence="1" id="KW-0472">Membrane</keyword>
<feature type="transmembrane region" description="Helical" evidence="1">
    <location>
        <begin position="7"/>
        <end position="29"/>
    </location>
</feature>
<accession>A0ABV7WS14</accession>
<reference evidence="3" key="1">
    <citation type="journal article" date="2019" name="Int. J. Syst. Evol. Microbiol.">
        <title>The Global Catalogue of Microorganisms (GCM) 10K type strain sequencing project: providing services to taxonomists for standard genome sequencing and annotation.</title>
        <authorList>
            <consortium name="The Broad Institute Genomics Platform"/>
            <consortium name="The Broad Institute Genome Sequencing Center for Infectious Disease"/>
            <person name="Wu L."/>
            <person name="Ma J."/>
        </authorList>
    </citation>
    <scope>NUCLEOTIDE SEQUENCE [LARGE SCALE GENOMIC DNA]</scope>
    <source>
        <strain evidence="3">CECT 8288</strain>
    </source>
</reference>
<dbReference type="SUPFAM" id="SSF54523">
    <property type="entry name" value="Pili subunits"/>
    <property type="match status" value="1"/>
</dbReference>
<dbReference type="InterPro" id="IPR045584">
    <property type="entry name" value="Pilin-like"/>
</dbReference>
<evidence type="ECO:0000313" key="2">
    <source>
        <dbReference type="EMBL" id="MFC3701270.1"/>
    </source>
</evidence>
<evidence type="ECO:0000256" key="1">
    <source>
        <dbReference type="SAM" id="Phobius"/>
    </source>
</evidence>
<dbReference type="Pfam" id="PF07963">
    <property type="entry name" value="N_methyl"/>
    <property type="match status" value="1"/>
</dbReference>